<dbReference type="Proteomes" id="UP000682204">
    <property type="component" value="Chromosome"/>
</dbReference>
<reference evidence="1" key="1">
    <citation type="submission" date="2021-05" db="EMBL/GenBank/DDBJ databases">
        <title>An isolated secondary fermenter in methanogenic hydrocarbon-degrading communities.</title>
        <authorList>
            <person name="Liu Y.-F."/>
            <person name="Liu Z.-l."/>
        </authorList>
    </citation>
    <scope>NUCLEOTIDE SEQUENCE</scope>
    <source>
        <strain evidence="1">L-13</strain>
    </source>
</reference>
<evidence type="ECO:0000313" key="1">
    <source>
        <dbReference type="EMBL" id="QVL35618.1"/>
    </source>
</evidence>
<organism evidence="1 2">
    <name type="scientific">Aminirod propionatiphilus</name>
    <dbReference type="NCBI Taxonomy" id="3415223"/>
    <lineage>
        <taxon>Bacteria</taxon>
        <taxon>Thermotogati</taxon>
        <taxon>Synergistota</taxon>
        <taxon>Synergistia</taxon>
        <taxon>Synergistales</taxon>
        <taxon>Aminiphilaceae</taxon>
        <taxon>Aminirod</taxon>
    </lineage>
</organism>
<name>A0ACD1DTV7_9BACT</name>
<evidence type="ECO:0000313" key="2">
    <source>
        <dbReference type="Proteomes" id="UP000682204"/>
    </source>
</evidence>
<dbReference type="EMBL" id="CP074691">
    <property type="protein sequence ID" value="QVL35618.1"/>
    <property type="molecule type" value="Genomic_DNA"/>
</dbReference>
<gene>
    <name evidence="1" type="ORF">KIH16_10610</name>
</gene>
<accession>A0ACD1DTV7</accession>
<keyword evidence="2" id="KW-1185">Reference proteome</keyword>
<protein>
    <submittedName>
        <fullName evidence="1">Prephenate dehydrogenase/arogenate dehydrogenase family protein</fullName>
    </submittedName>
</protein>
<proteinExistence type="predicted"/>
<sequence>MRLGDRHLGIVGTGLIGGSLGLALRGRAASVLGWDLDGDALRRALVLGAVDEAASSLEALCSRCDAVVLALPPRHVVGTAEAIFRSGALPVVFNAASVQARAFRALSPLFSGRYAGFHPMAGREKGGIDNADGELFRGAFCAVVADERTDGEVVDLARELARIIGAESGLLGPDDHDRATACVSHLPLLTATALALAAGEELDRRPDFALLAGGGFRDTTRVAAGPAWMTADLWAENEALEGCLDRLIATLQQMRRSTADEMEDLARLGASRREAALSRTFRRMRP</sequence>